<dbReference type="GO" id="GO:0010052">
    <property type="term" value="P:guard cell differentiation"/>
    <property type="evidence" value="ECO:0007669"/>
    <property type="project" value="InterPro"/>
</dbReference>
<dbReference type="PROSITE" id="PS50888">
    <property type="entry name" value="BHLH"/>
    <property type="match status" value="1"/>
</dbReference>
<dbReference type="Gene3D" id="4.10.280.10">
    <property type="entry name" value="Helix-loop-helix DNA-binding domain"/>
    <property type="match status" value="1"/>
</dbReference>
<dbReference type="Pfam" id="PF00010">
    <property type="entry name" value="HLH"/>
    <property type="match status" value="1"/>
</dbReference>
<evidence type="ECO:0000259" key="6">
    <source>
        <dbReference type="PROSITE" id="PS50888"/>
    </source>
</evidence>
<dbReference type="GO" id="GO:0005634">
    <property type="term" value="C:nucleus"/>
    <property type="evidence" value="ECO:0007669"/>
    <property type="project" value="TreeGrafter"/>
</dbReference>
<name>A0AAX6FE19_IRIPA</name>
<gene>
    <name evidence="7" type="ORF">M6B38_140690</name>
</gene>
<keyword evidence="4" id="KW-0804">Transcription</keyword>
<feature type="compositionally biased region" description="Gly residues" evidence="5">
    <location>
        <begin position="92"/>
        <end position="105"/>
    </location>
</feature>
<dbReference type="GO" id="GO:0003677">
    <property type="term" value="F:DNA binding"/>
    <property type="evidence" value="ECO:0007669"/>
    <property type="project" value="UniProtKB-KW"/>
</dbReference>
<comment type="caution">
    <text evidence="7">The sequence shown here is derived from an EMBL/GenBank/DDBJ whole genome shotgun (WGS) entry which is preliminary data.</text>
</comment>
<dbReference type="PANTHER" id="PTHR46684">
    <property type="entry name" value="TRANSCRIPTION FACTOR FAMA"/>
    <property type="match status" value="1"/>
</dbReference>
<dbReference type="InterPro" id="IPR036638">
    <property type="entry name" value="HLH_DNA-bd_sf"/>
</dbReference>
<evidence type="ECO:0000313" key="7">
    <source>
        <dbReference type="EMBL" id="KAJ6814261.1"/>
    </source>
</evidence>
<dbReference type="GO" id="GO:0003700">
    <property type="term" value="F:DNA-binding transcription factor activity"/>
    <property type="evidence" value="ECO:0007669"/>
    <property type="project" value="InterPro"/>
</dbReference>
<evidence type="ECO:0000256" key="2">
    <source>
        <dbReference type="ARBA" id="ARBA00023015"/>
    </source>
</evidence>
<organism evidence="7 8">
    <name type="scientific">Iris pallida</name>
    <name type="common">Sweet iris</name>
    <dbReference type="NCBI Taxonomy" id="29817"/>
    <lineage>
        <taxon>Eukaryota</taxon>
        <taxon>Viridiplantae</taxon>
        <taxon>Streptophyta</taxon>
        <taxon>Embryophyta</taxon>
        <taxon>Tracheophyta</taxon>
        <taxon>Spermatophyta</taxon>
        <taxon>Magnoliopsida</taxon>
        <taxon>Liliopsida</taxon>
        <taxon>Asparagales</taxon>
        <taxon>Iridaceae</taxon>
        <taxon>Iridoideae</taxon>
        <taxon>Irideae</taxon>
        <taxon>Iris</taxon>
    </lineage>
</organism>
<dbReference type="GO" id="GO:0046983">
    <property type="term" value="F:protein dimerization activity"/>
    <property type="evidence" value="ECO:0007669"/>
    <property type="project" value="InterPro"/>
</dbReference>
<feature type="region of interest" description="Disordered" evidence="5">
    <location>
        <begin position="194"/>
        <end position="213"/>
    </location>
</feature>
<feature type="domain" description="BHLH" evidence="6">
    <location>
        <begin position="128"/>
        <end position="179"/>
    </location>
</feature>
<keyword evidence="3" id="KW-0238">DNA-binding</keyword>
<feature type="region of interest" description="Disordered" evidence="5">
    <location>
        <begin position="74"/>
        <end position="131"/>
    </location>
</feature>
<sequence>MSKEVEESYLENPTASFEMVDYILGNPPHPQPQTPLDKMSFADVMRFADFAPKLVAPGEDDDCFARFEELYDGPRHEESPSAPLPFLVQQHGSGGGDGGGGGGEIAGAEVKNRRKRPRALKTREEAQSQRMTHIVVERNRRRQMNDHLRALRSLMPGSYVQRGDQASIVGGAIEFIRELEQLLQCLESQKRRRLFGTNDPPIPIPQPLPPPGGRDVDDTIRITDADPNGHGPLREETAENKSCLADVEVRLLGSDAVIKILSRRRPGQLIRTIAALEDLLQFTILHTNITTIEQTVLYSFNVKIAGETICAAEDIASSVQQILSFVDTSKI</sequence>
<reference evidence="7" key="1">
    <citation type="journal article" date="2023" name="GigaByte">
        <title>Genome assembly of the bearded iris, Iris pallida Lam.</title>
        <authorList>
            <person name="Bruccoleri R.E."/>
            <person name="Oakeley E.J."/>
            <person name="Faust A.M.E."/>
            <person name="Altorfer M."/>
            <person name="Dessus-Babus S."/>
            <person name="Burckhardt D."/>
            <person name="Oertli M."/>
            <person name="Naumann U."/>
            <person name="Petersen F."/>
            <person name="Wong J."/>
        </authorList>
    </citation>
    <scope>NUCLEOTIDE SEQUENCE</scope>
    <source>
        <strain evidence="7">GSM-AAB239-AS_SAM_17_03QT</strain>
    </source>
</reference>
<dbReference type="InterPro" id="IPR011598">
    <property type="entry name" value="bHLH_dom"/>
</dbReference>
<evidence type="ECO:0000256" key="4">
    <source>
        <dbReference type="ARBA" id="ARBA00023163"/>
    </source>
</evidence>
<dbReference type="Proteomes" id="UP001140949">
    <property type="component" value="Unassembled WGS sequence"/>
</dbReference>
<protein>
    <submittedName>
        <fullName evidence="7">Transcription factor FAMA</fullName>
    </submittedName>
</protein>
<feature type="compositionally biased region" description="Pro residues" evidence="5">
    <location>
        <begin position="200"/>
        <end position="212"/>
    </location>
</feature>
<proteinExistence type="inferred from homology"/>
<evidence type="ECO:0000256" key="3">
    <source>
        <dbReference type="ARBA" id="ARBA00023125"/>
    </source>
</evidence>
<evidence type="ECO:0000256" key="5">
    <source>
        <dbReference type="SAM" id="MobiDB-lite"/>
    </source>
</evidence>
<dbReference type="SMART" id="SM00353">
    <property type="entry name" value="HLH"/>
    <property type="match status" value="1"/>
</dbReference>
<evidence type="ECO:0000256" key="1">
    <source>
        <dbReference type="ARBA" id="ARBA00005510"/>
    </source>
</evidence>
<dbReference type="AlphaFoldDB" id="A0AAX6FE19"/>
<dbReference type="CDD" id="cd11448">
    <property type="entry name" value="bHLH_AtFAMA_like"/>
    <property type="match status" value="1"/>
</dbReference>
<accession>A0AAX6FE19</accession>
<reference evidence="7" key="2">
    <citation type="submission" date="2023-04" db="EMBL/GenBank/DDBJ databases">
        <authorList>
            <person name="Bruccoleri R.E."/>
            <person name="Oakeley E.J."/>
            <person name="Faust A.-M."/>
            <person name="Dessus-Babus S."/>
            <person name="Altorfer M."/>
            <person name="Burckhardt D."/>
            <person name="Oertli M."/>
            <person name="Naumann U."/>
            <person name="Petersen F."/>
            <person name="Wong J."/>
        </authorList>
    </citation>
    <scope>NUCLEOTIDE SEQUENCE</scope>
    <source>
        <strain evidence="7">GSM-AAB239-AS_SAM_17_03QT</strain>
        <tissue evidence="7">Leaf</tissue>
    </source>
</reference>
<dbReference type="PANTHER" id="PTHR46684:SF6">
    <property type="entry name" value="TRANSCRIPTION FACTOR FAMA"/>
    <property type="match status" value="1"/>
</dbReference>
<evidence type="ECO:0000313" key="8">
    <source>
        <dbReference type="Proteomes" id="UP001140949"/>
    </source>
</evidence>
<keyword evidence="2" id="KW-0805">Transcription regulation</keyword>
<dbReference type="SUPFAM" id="SSF47459">
    <property type="entry name" value="HLH, helix-loop-helix DNA-binding domain"/>
    <property type="match status" value="1"/>
</dbReference>
<keyword evidence="8" id="KW-1185">Reference proteome</keyword>
<comment type="similarity">
    <text evidence="1">Belongs to the bHLH protein family.</text>
</comment>
<dbReference type="EMBL" id="JANAVB010029817">
    <property type="protein sequence ID" value="KAJ6814261.1"/>
    <property type="molecule type" value="Genomic_DNA"/>
</dbReference>
<dbReference type="InterPro" id="IPR044283">
    <property type="entry name" value="FAMA/SPEECHLESS/MUTE-like"/>
</dbReference>
<dbReference type="GO" id="GO:0045893">
    <property type="term" value="P:positive regulation of DNA-templated transcription"/>
    <property type="evidence" value="ECO:0007669"/>
    <property type="project" value="TreeGrafter"/>
</dbReference>